<dbReference type="KEGG" id="avt:NCTC3438_01500"/>
<dbReference type="Pfam" id="PF13673">
    <property type="entry name" value="Acetyltransf_10"/>
    <property type="match status" value="1"/>
</dbReference>
<dbReference type="Gene3D" id="3.40.630.30">
    <property type="match status" value="1"/>
</dbReference>
<dbReference type="InterPro" id="IPR000182">
    <property type="entry name" value="GNAT_dom"/>
</dbReference>
<evidence type="ECO:0000313" key="3">
    <source>
        <dbReference type="Proteomes" id="UP000268198"/>
    </source>
</evidence>
<organism evidence="2 3">
    <name type="scientific">Avibacterium volantium</name>
    <name type="common">Pasteurella volantium</name>
    <dbReference type="NCBI Taxonomy" id="762"/>
    <lineage>
        <taxon>Bacteria</taxon>
        <taxon>Pseudomonadati</taxon>
        <taxon>Pseudomonadota</taxon>
        <taxon>Gammaproteobacteria</taxon>
        <taxon>Pasteurellales</taxon>
        <taxon>Pasteurellaceae</taxon>
        <taxon>Avibacterium</taxon>
    </lineage>
</organism>
<dbReference type="RefSeq" id="WP_126372557.1">
    <property type="nucleotide sequence ID" value="NZ_LR134167.1"/>
</dbReference>
<dbReference type="InterPro" id="IPR016181">
    <property type="entry name" value="Acyl_CoA_acyltransferase"/>
</dbReference>
<dbReference type="GO" id="GO:0016747">
    <property type="term" value="F:acyltransferase activity, transferring groups other than amino-acyl groups"/>
    <property type="evidence" value="ECO:0007669"/>
    <property type="project" value="InterPro"/>
</dbReference>
<dbReference type="SUPFAM" id="SSF55729">
    <property type="entry name" value="Acyl-CoA N-acyltransferases (Nat)"/>
    <property type="match status" value="1"/>
</dbReference>
<feature type="domain" description="N-acetyltransferase" evidence="1">
    <location>
        <begin position="68"/>
        <end position="152"/>
    </location>
</feature>
<gene>
    <name evidence="2" type="ORF">NCTC3438_01500</name>
</gene>
<evidence type="ECO:0000259" key="1">
    <source>
        <dbReference type="Pfam" id="PF13673"/>
    </source>
</evidence>
<reference evidence="2 3" key="1">
    <citation type="submission" date="2018-12" db="EMBL/GenBank/DDBJ databases">
        <authorList>
            <consortium name="Pathogen Informatics"/>
        </authorList>
    </citation>
    <scope>NUCLEOTIDE SEQUENCE [LARGE SCALE GENOMIC DNA]</scope>
    <source>
        <strain evidence="2 3">NCTC3438</strain>
    </source>
</reference>
<sequence>MKKNWKIQYFSEIKPEELKKDFLDLTASFLIDNSILPSEEMYPGISDWFDKKVKSEVSNNPKEREILLVTTKEHNRLKIIAILILKNKNGEKKICTIRVDEKYRKQGIGNALFDKAFKYLDTDSPLITVSEECDPSLKKLLKKYNFKQTSKKKNLYREGKLEYFYNEHITID</sequence>
<name>A0A3S5DJC2_AVIVO</name>
<proteinExistence type="predicted"/>
<dbReference type="Proteomes" id="UP000268198">
    <property type="component" value="Chromosome"/>
</dbReference>
<dbReference type="OrthoDB" id="7024014at2"/>
<keyword evidence="3" id="KW-1185">Reference proteome</keyword>
<keyword evidence="2" id="KW-0808">Transferase</keyword>
<dbReference type="AlphaFoldDB" id="A0A3S5DJC2"/>
<protein>
    <submittedName>
        <fullName evidence="2">Ribosomal-protein-alanine acetyltransferase</fullName>
    </submittedName>
</protein>
<evidence type="ECO:0000313" key="2">
    <source>
        <dbReference type="EMBL" id="VEB24404.1"/>
    </source>
</evidence>
<dbReference type="EMBL" id="LR134167">
    <property type="protein sequence ID" value="VEB24404.1"/>
    <property type="molecule type" value="Genomic_DNA"/>
</dbReference>
<accession>A0A3S5DJC2</accession>
<dbReference type="CDD" id="cd04301">
    <property type="entry name" value="NAT_SF"/>
    <property type="match status" value="1"/>
</dbReference>